<feature type="compositionally biased region" description="Low complexity" evidence="3">
    <location>
        <begin position="1"/>
        <end position="20"/>
    </location>
</feature>
<dbReference type="InterPro" id="IPR023772">
    <property type="entry name" value="DNA-bd_HTH_TetR-type_CS"/>
</dbReference>
<evidence type="ECO:0000259" key="4">
    <source>
        <dbReference type="PROSITE" id="PS50977"/>
    </source>
</evidence>
<organism evidence="5 6">
    <name type="scientific">Moraxella cuniculi DSM 21768</name>
    <dbReference type="NCBI Taxonomy" id="1122245"/>
    <lineage>
        <taxon>Bacteria</taxon>
        <taxon>Pseudomonadati</taxon>
        <taxon>Pseudomonadota</taxon>
        <taxon>Gammaproteobacteria</taxon>
        <taxon>Moraxellales</taxon>
        <taxon>Moraxellaceae</taxon>
        <taxon>Moraxella</taxon>
    </lineage>
</organism>
<dbReference type="PANTHER" id="PTHR30055">
    <property type="entry name" value="HTH-TYPE TRANSCRIPTIONAL REGULATOR RUTR"/>
    <property type="match status" value="1"/>
</dbReference>
<feature type="domain" description="HTH tetR-type" evidence="4">
    <location>
        <begin position="28"/>
        <end position="88"/>
    </location>
</feature>
<reference evidence="6" key="1">
    <citation type="submission" date="2017-01" db="EMBL/GenBank/DDBJ databases">
        <authorList>
            <person name="Varghese N."/>
            <person name="Submissions S."/>
        </authorList>
    </citation>
    <scope>NUCLEOTIDE SEQUENCE [LARGE SCALE GENOMIC DNA]</scope>
    <source>
        <strain evidence="6">DSM 21768</strain>
    </source>
</reference>
<dbReference type="PROSITE" id="PS01081">
    <property type="entry name" value="HTH_TETR_1"/>
    <property type="match status" value="1"/>
</dbReference>
<protein>
    <submittedName>
        <fullName evidence="5">Transcriptional regulator, TetR family</fullName>
    </submittedName>
</protein>
<dbReference type="Pfam" id="PF00440">
    <property type="entry name" value="TetR_N"/>
    <property type="match status" value="1"/>
</dbReference>
<dbReference type="Gene3D" id="1.10.357.10">
    <property type="entry name" value="Tetracycline Repressor, domain 2"/>
    <property type="match status" value="1"/>
</dbReference>
<dbReference type="SUPFAM" id="SSF46689">
    <property type="entry name" value="Homeodomain-like"/>
    <property type="match status" value="1"/>
</dbReference>
<evidence type="ECO:0000313" key="6">
    <source>
        <dbReference type="Proteomes" id="UP000187495"/>
    </source>
</evidence>
<dbReference type="RefSeq" id="WP_076555749.1">
    <property type="nucleotide sequence ID" value="NZ_FTNU01000014.1"/>
</dbReference>
<dbReference type="InterPro" id="IPR041479">
    <property type="entry name" value="TetR_CgmR_C"/>
</dbReference>
<dbReference type="AlphaFoldDB" id="A0A1N7FLJ4"/>
<evidence type="ECO:0000256" key="2">
    <source>
        <dbReference type="PROSITE-ProRule" id="PRU00335"/>
    </source>
</evidence>
<dbReference type="PROSITE" id="PS50977">
    <property type="entry name" value="HTH_TETR_2"/>
    <property type="match status" value="1"/>
</dbReference>
<sequence length="197" mass="21836">MTDLLTFDTDTTPNNPQPQTNKRKNNPEQLRHALIMAAKNLMVQEGIGNLSMQKVADLAGVSKGGLFHHFKNKDDLLIAVIELFIAQLNTAIMAKIDDNDASSGKFTKAYLQVAFTDETIGIGSDWSGLIRAISADALLQTKWQAWLSQKQRQFAATDGEPRHIAIGYAIDGAWLDNNKAHDKQHLITIYHELLGLL</sequence>
<dbReference type="PANTHER" id="PTHR30055:SF148">
    <property type="entry name" value="TETR-FAMILY TRANSCRIPTIONAL REGULATOR"/>
    <property type="match status" value="1"/>
</dbReference>
<feature type="region of interest" description="Disordered" evidence="3">
    <location>
        <begin position="1"/>
        <end position="27"/>
    </location>
</feature>
<evidence type="ECO:0000313" key="5">
    <source>
        <dbReference type="EMBL" id="SIS01219.1"/>
    </source>
</evidence>
<dbReference type="Pfam" id="PF17937">
    <property type="entry name" value="TetR_C_28"/>
    <property type="match status" value="1"/>
</dbReference>
<dbReference type="PRINTS" id="PR00455">
    <property type="entry name" value="HTHTETR"/>
</dbReference>
<evidence type="ECO:0000256" key="3">
    <source>
        <dbReference type="SAM" id="MobiDB-lite"/>
    </source>
</evidence>
<dbReference type="Proteomes" id="UP000187495">
    <property type="component" value="Unassembled WGS sequence"/>
</dbReference>
<dbReference type="GO" id="GO:0000976">
    <property type="term" value="F:transcription cis-regulatory region binding"/>
    <property type="evidence" value="ECO:0007669"/>
    <property type="project" value="TreeGrafter"/>
</dbReference>
<proteinExistence type="predicted"/>
<dbReference type="InterPro" id="IPR009057">
    <property type="entry name" value="Homeodomain-like_sf"/>
</dbReference>
<name>A0A1N7FLJ4_9GAMM</name>
<dbReference type="EMBL" id="FTNU01000014">
    <property type="protein sequence ID" value="SIS01219.1"/>
    <property type="molecule type" value="Genomic_DNA"/>
</dbReference>
<gene>
    <name evidence="5" type="ORF">SAMN02745664_11420</name>
</gene>
<accession>A0A1N7FLJ4</accession>
<dbReference type="InterPro" id="IPR050109">
    <property type="entry name" value="HTH-type_TetR-like_transc_reg"/>
</dbReference>
<dbReference type="InterPro" id="IPR001647">
    <property type="entry name" value="HTH_TetR"/>
</dbReference>
<evidence type="ECO:0000256" key="1">
    <source>
        <dbReference type="ARBA" id="ARBA00023125"/>
    </source>
</evidence>
<feature type="DNA-binding region" description="H-T-H motif" evidence="2">
    <location>
        <begin position="51"/>
        <end position="70"/>
    </location>
</feature>
<dbReference type="GO" id="GO:0003700">
    <property type="term" value="F:DNA-binding transcription factor activity"/>
    <property type="evidence" value="ECO:0007669"/>
    <property type="project" value="TreeGrafter"/>
</dbReference>
<keyword evidence="6" id="KW-1185">Reference proteome</keyword>
<keyword evidence="1 2" id="KW-0238">DNA-binding</keyword>
<dbReference type="STRING" id="34061.B0189_06290"/>